<reference evidence="2" key="1">
    <citation type="submission" date="2016-09" db="EMBL/GenBank/DDBJ databases">
        <authorList>
            <person name="Varghese N."/>
            <person name="Submissions S."/>
        </authorList>
    </citation>
    <scope>NUCLEOTIDE SEQUENCE [LARGE SCALE GENOMIC DNA]</scope>
    <source>
        <strain evidence="2">JS23</strain>
    </source>
</reference>
<dbReference type="Proteomes" id="UP000243719">
    <property type="component" value="Unassembled WGS sequence"/>
</dbReference>
<accession>A0A1H2PQ14</accession>
<name>A0A1H2PQ14_9BURK</name>
<protein>
    <recommendedName>
        <fullName evidence="3">DUF3293 domain-containing protein</fullName>
    </recommendedName>
</protein>
<keyword evidence="2" id="KW-1185">Reference proteome</keyword>
<evidence type="ECO:0000313" key="1">
    <source>
        <dbReference type="EMBL" id="SDV48430.1"/>
    </source>
</evidence>
<organism evidence="1 2">
    <name type="scientific">Chitinasiproducens palmae</name>
    <dbReference type="NCBI Taxonomy" id="1770053"/>
    <lineage>
        <taxon>Bacteria</taxon>
        <taxon>Pseudomonadati</taxon>
        <taxon>Pseudomonadota</taxon>
        <taxon>Betaproteobacteria</taxon>
        <taxon>Burkholderiales</taxon>
        <taxon>Burkholderiaceae</taxon>
        <taxon>Chitinasiproducens</taxon>
    </lineage>
</organism>
<proteinExistence type="predicted"/>
<dbReference type="STRING" id="1770053.SAMN05216551_10585"/>
<sequence>MANDLQDDLLTSAPVTPLAAALAGQARTTAEREAAVAAPEKTRSTAHAAPRCPPPLSEALLAAYRASDFQVSAAPRLHLRIGARSPAAAALLAEYQADRAILLTAWNPFSEPREFAENEQRQRALHACLLDVGLTMLPALGVDPSGEWPAEESVFAFGASAACTDRLLERFEQNAAVVVEADGSVHLQLHPRLRLTDASSLLDRRSIETLNRYA</sequence>
<dbReference type="AlphaFoldDB" id="A0A1H2PQ14"/>
<dbReference type="Pfam" id="PF11697">
    <property type="entry name" value="DUF3293"/>
    <property type="match status" value="1"/>
</dbReference>
<dbReference type="RefSeq" id="WP_170845098.1">
    <property type="nucleotide sequence ID" value="NZ_FNLO01000005.1"/>
</dbReference>
<dbReference type="InterPro" id="IPR021710">
    <property type="entry name" value="DUF3293"/>
</dbReference>
<gene>
    <name evidence="1" type="ORF">SAMN05216551_10585</name>
</gene>
<evidence type="ECO:0000313" key="2">
    <source>
        <dbReference type="Proteomes" id="UP000243719"/>
    </source>
</evidence>
<dbReference type="EMBL" id="FNLO01000005">
    <property type="protein sequence ID" value="SDV48430.1"/>
    <property type="molecule type" value="Genomic_DNA"/>
</dbReference>
<evidence type="ECO:0008006" key="3">
    <source>
        <dbReference type="Google" id="ProtNLM"/>
    </source>
</evidence>